<dbReference type="EMBL" id="JAGTJR010000002">
    <property type="protein sequence ID" value="KAH7063537.1"/>
    <property type="molecule type" value="Genomic_DNA"/>
</dbReference>
<evidence type="ECO:0000256" key="3">
    <source>
        <dbReference type="SAM" id="MobiDB-lite"/>
    </source>
</evidence>
<reference evidence="5 6" key="1">
    <citation type="journal article" date="2021" name="Nat. Commun.">
        <title>Genetic determinants of endophytism in the Arabidopsis root mycobiome.</title>
        <authorList>
            <person name="Mesny F."/>
            <person name="Miyauchi S."/>
            <person name="Thiergart T."/>
            <person name="Pickel B."/>
            <person name="Atanasova L."/>
            <person name="Karlsson M."/>
            <person name="Huettel B."/>
            <person name="Barry K.W."/>
            <person name="Haridas S."/>
            <person name="Chen C."/>
            <person name="Bauer D."/>
            <person name="Andreopoulos W."/>
            <person name="Pangilinan J."/>
            <person name="LaButti K."/>
            <person name="Riley R."/>
            <person name="Lipzen A."/>
            <person name="Clum A."/>
            <person name="Drula E."/>
            <person name="Henrissat B."/>
            <person name="Kohler A."/>
            <person name="Grigoriev I.V."/>
            <person name="Martin F.M."/>
            <person name="Hacquard S."/>
        </authorList>
    </citation>
    <scope>NUCLEOTIDE SEQUENCE [LARGE SCALE GENOMIC DNA]</scope>
    <source>
        <strain evidence="5 6">MPI-SDFR-AT-0080</strain>
    </source>
</reference>
<dbReference type="InterPro" id="IPR017946">
    <property type="entry name" value="PLC-like_Pdiesterase_TIM-brl"/>
</dbReference>
<dbReference type="PROSITE" id="PS50007">
    <property type="entry name" value="PIPLC_X_DOMAIN"/>
    <property type="match status" value="1"/>
</dbReference>
<dbReference type="InterPro" id="IPR051236">
    <property type="entry name" value="HAT_RTT109-like"/>
</dbReference>
<keyword evidence="4" id="KW-1133">Transmembrane helix</keyword>
<feature type="transmembrane region" description="Helical" evidence="4">
    <location>
        <begin position="121"/>
        <end position="146"/>
    </location>
</feature>
<accession>A0ABQ8GSQ7</accession>
<dbReference type="PANTHER" id="PTHR31571:SF1">
    <property type="entry name" value="ALTERED INHERITANCE OF MITOCHONDRIA PROTEIN 6"/>
    <property type="match status" value="1"/>
</dbReference>
<name>A0ABQ8GSQ7_9PEZI</name>
<feature type="compositionally biased region" description="Low complexity" evidence="3">
    <location>
        <begin position="1"/>
        <end position="14"/>
    </location>
</feature>
<comment type="caution">
    <text evidence="5">The sequence shown here is derived from an EMBL/GenBank/DDBJ whole genome shotgun (WGS) entry which is preliminary data.</text>
</comment>
<evidence type="ECO:0000256" key="1">
    <source>
        <dbReference type="ARBA" id="ARBA00008858"/>
    </source>
</evidence>
<keyword evidence="4" id="KW-0472">Membrane</keyword>
<evidence type="ECO:0000313" key="6">
    <source>
        <dbReference type="Proteomes" id="UP000774617"/>
    </source>
</evidence>
<keyword evidence="6" id="KW-1185">Reference proteome</keyword>
<proteinExistence type="inferred from homology"/>
<comment type="similarity">
    <text evidence="1">Belongs to the AIM6 family.</text>
</comment>
<dbReference type="SUPFAM" id="SSF51695">
    <property type="entry name" value="PLC-like phosphodiesterases"/>
    <property type="match status" value="1"/>
</dbReference>
<sequence length="502" mass="55958">MLSSPSSSSPSSARSSDEHFDHIAREEVTADHPPSPPAWSFKRASLISASAPSFGEYHAKLQLPFWRKILMMLRERRKAAITADAGVEYDGPSSISLLGGKHTHKGYRHSSSSVFKVARRIGLLFLAMLGALLCFFGIIHVVNILINLGPIFFQNEYFDIRSRLAGPSYGSEGLLNYPTDFTRDIKPLPCHSHNDYWRRIPLYEAISYGCVGVEADVWLFPDQSEQPELYVGHNTASLTPKRTFRSLYVDPIVEILDRTNSPATLLVSSELAPERPNGVWDTAPAQTLVLLVDFKNDGHKLWPVVQAHLGSLRSRGYLSYWNGSDFVEGPVTVVATGNAPFDLLTANTTYRDIFFDAPLAMLYEEPEPISGKVSSHQKIPSTTAISGQGATGLPPGTTADSFNSSNSYYASASFPKAVGRSHWLRGEPTAHQLHLMHGQIQGAKSRGLKPRYWGTPSWPIAMRNKMWEVLVEEGVDFLNVDDLQAAAAWDWSTRRHRTWFWR</sequence>
<feature type="region of interest" description="Disordered" evidence="3">
    <location>
        <begin position="1"/>
        <end position="36"/>
    </location>
</feature>
<evidence type="ECO:0000256" key="4">
    <source>
        <dbReference type="SAM" id="Phobius"/>
    </source>
</evidence>
<dbReference type="Proteomes" id="UP000774617">
    <property type="component" value="Unassembled WGS sequence"/>
</dbReference>
<evidence type="ECO:0000256" key="2">
    <source>
        <dbReference type="ARBA" id="ARBA00014286"/>
    </source>
</evidence>
<dbReference type="PANTHER" id="PTHR31571">
    <property type="entry name" value="ALTERED INHERITANCE OF MITOCHONDRIA PROTEIN 6"/>
    <property type="match status" value="1"/>
</dbReference>
<keyword evidence="4" id="KW-0812">Transmembrane</keyword>
<protein>
    <recommendedName>
        <fullName evidence="2">Altered inheritance of mitochondria protein 6</fullName>
    </recommendedName>
</protein>
<evidence type="ECO:0000313" key="5">
    <source>
        <dbReference type="EMBL" id="KAH7063537.1"/>
    </source>
</evidence>
<gene>
    <name evidence="5" type="ORF">B0J12DRAFT_172194</name>
</gene>
<feature type="compositionally biased region" description="Basic and acidic residues" evidence="3">
    <location>
        <begin position="15"/>
        <end position="30"/>
    </location>
</feature>
<organism evidence="5 6">
    <name type="scientific">Macrophomina phaseolina</name>
    <dbReference type="NCBI Taxonomy" id="35725"/>
    <lineage>
        <taxon>Eukaryota</taxon>
        <taxon>Fungi</taxon>
        <taxon>Dikarya</taxon>
        <taxon>Ascomycota</taxon>
        <taxon>Pezizomycotina</taxon>
        <taxon>Dothideomycetes</taxon>
        <taxon>Dothideomycetes incertae sedis</taxon>
        <taxon>Botryosphaeriales</taxon>
        <taxon>Botryosphaeriaceae</taxon>
        <taxon>Macrophomina</taxon>
    </lineage>
</organism>